<feature type="transmembrane region" description="Helical" evidence="2">
    <location>
        <begin position="289"/>
        <end position="311"/>
    </location>
</feature>
<dbReference type="Proteomes" id="UP001332931">
    <property type="component" value="Unassembled WGS sequence"/>
</dbReference>
<dbReference type="CDD" id="cd00143">
    <property type="entry name" value="PP2Cc"/>
    <property type="match status" value="1"/>
</dbReference>
<sequence length="455" mass="46787">MSDDAPTLDEEQSAEPVNAPGRNEMPVVNRAGASTSTGCSDALSWGARSDVGLVRGQNEDSFLVRAPLFCVCDGMGGHAAGEVASKIAVDTIGAMAPEHADDIALGAAVESANAAVLMSADRGQGKPGMGSTATCVIIEKNKMAIAHVGDSRVYLLHAGTLVRLTHDHSYVEELVDAGEITADEARTHPSRSIITRALGSDPDMYADHFLLDVTAGDRVVICSDGLSSMVADKDLESVAISSVTPQAAADNLVSAALTAGGHDNVTVVVVDVLDDGLAEVHRKIRRRSVAVWVAIALVALATIAGGIGAIIRNDWYVGDNGGTVGVYRGINDELFGISLNELVETSSVEVSDLPVAIQDQLKGGIHVSSEQEAHVTVERYRDQIDQEKTKAAQAAAETQSASGSAGAQTAGAGDTPSAPAEDGSATPAEAAQTAEGQAVAKADTQSGAEDQTEGR</sequence>
<dbReference type="SUPFAM" id="SSF81606">
    <property type="entry name" value="PP2C-like"/>
    <property type="match status" value="1"/>
</dbReference>
<protein>
    <submittedName>
        <fullName evidence="4">Stp1/IreP family PP2C-type Ser/Thr phosphatase</fullName>
    </submittedName>
</protein>
<feature type="domain" description="PPM-type phosphatase" evidence="3">
    <location>
        <begin position="44"/>
        <end position="272"/>
    </location>
</feature>
<evidence type="ECO:0000313" key="4">
    <source>
        <dbReference type="EMBL" id="MEE6147540.1"/>
    </source>
</evidence>
<comment type="caution">
    <text evidence="4">The sequence shown here is derived from an EMBL/GenBank/DDBJ whole genome shotgun (WGS) entry which is preliminary data.</text>
</comment>
<name>A0ABU7RAC4_9ACTN</name>
<dbReference type="PANTHER" id="PTHR47992">
    <property type="entry name" value="PROTEIN PHOSPHATASE"/>
    <property type="match status" value="1"/>
</dbReference>
<accession>A0ABU7RAC4</accession>
<dbReference type="InterPro" id="IPR001932">
    <property type="entry name" value="PPM-type_phosphatase-like_dom"/>
</dbReference>
<keyword evidence="2" id="KW-0472">Membrane</keyword>
<evidence type="ECO:0000256" key="2">
    <source>
        <dbReference type="SAM" id="Phobius"/>
    </source>
</evidence>
<evidence type="ECO:0000259" key="3">
    <source>
        <dbReference type="PROSITE" id="PS51746"/>
    </source>
</evidence>
<proteinExistence type="predicted"/>
<dbReference type="Gene3D" id="3.60.40.10">
    <property type="entry name" value="PPM-type phosphatase domain"/>
    <property type="match status" value="1"/>
</dbReference>
<feature type="region of interest" description="Disordered" evidence="1">
    <location>
        <begin position="384"/>
        <end position="455"/>
    </location>
</feature>
<dbReference type="SMART" id="SM00331">
    <property type="entry name" value="PP2C_SIG"/>
    <property type="match status" value="1"/>
</dbReference>
<evidence type="ECO:0000313" key="5">
    <source>
        <dbReference type="Proteomes" id="UP001332931"/>
    </source>
</evidence>
<dbReference type="PROSITE" id="PS51746">
    <property type="entry name" value="PPM_2"/>
    <property type="match status" value="1"/>
</dbReference>
<evidence type="ECO:0000256" key="1">
    <source>
        <dbReference type="SAM" id="MobiDB-lite"/>
    </source>
</evidence>
<gene>
    <name evidence="4" type="ORF">VXJ25_06015</name>
</gene>
<organism evidence="4 5">
    <name type="scientific">Olsenella absiana</name>
    <dbReference type="NCBI Taxonomy" id="3115222"/>
    <lineage>
        <taxon>Bacteria</taxon>
        <taxon>Bacillati</taxon>
        <taxon>Actinomycetota</taxon>
        <taxon>Coriobacteriia</taxon>
        <taxon>Coriobacteriales</taxon>
        <taxon>Atopobiaceae</taxon>
        <taxon>Olsenella</taxon>
    </lineage>
</organism>
<feature type="compositionally biased region" description="Low complexity" evidence="1">
    <location>
        <begin position="391"/>
        <end position="413"/>
    </location>
</feature>
<dbReference type="NCBIfam" id="NF033484">
    <property type="entry name" value="Stp1_PP2C_phos"/>
    <property type="match status" value="1"/>
</dbReference>
<reference evidence="4 5" key="1">
    <citation type="submission" date="2024-01" db="EMBL/GenBank/DDBJ databases">
        <title>Description of Olsenella sp. nov., isolated from pig feces.</title>
        <authorList>
            <person name="Chang Y.-H."/>
        </authorList>
    </citation>
    <scope>NUCLEOTIDE SEQUENCE [LARGE SCALE GENOMIC DNA]</scope>
    <source>
        <strain evidence="4 5">YH-ols2223</strain>
    </source>
</reference>
<dbReference type="EMBL" id="JAZGJQ010000005">
    <property type="protein sequence ID" value="MEE6147540.1"/>
    <property type="molecule type" value="Genomic_DNA"/>
</dbReference>
<keyword evidence="2" id="KW-0812">Transmembrane</keyword>
<feature type="compositionally biased region" description="Acidic residues" evidence="1">
    <location>
        <begin position="1"/>
        <end position="13"/>
    </location>
</feature>
<dbReference type="InterPro" id="IPR036457">
    <property type="entry name" value="PPM-type-like_dom_sf"/>
</dbReference>
<dbReference type="RefSeq" id="WP_330958308.1">
    <property type="nucleotide sequence ID" value="NZ_JAZGJQ010000005.1"/>
</dbReference>
<dbReference type="InterPro" id="IPR015655">
    <property type="entry name" value="PP2C"/>
</dbReference>
<dbReference type="SMART" id="SM00332">
    <property type="entry name" value="PP2Cc"/>
    <property type="match status" value="1"/>
</dbReference>
<feature type="region of interest" description="Disordered" evidence="1">
    <location>
        <begin position="1"/>
        <end position="39"/>
    </location>
</feature>
<keyword evidence="2" id="KW-1133">Transmembrane helix</keyword>
<keyword evidence="5" id="KW-1185">Reference proteome</keyword>
<dbReference type="Pfam" id="PF13672">
    <property type="entry name" value="PP2C_2"/>
    <property type="match status" value="1"/>
</dbReference>